<gene>
    <name evidence="3" type="ORF">H0E87_014325</name>
</gene>
<feature type="chain" id="PRO_5035752530" evidence="2">
    <location>
        <begin position="19"/>
        <end position="173"/>
    </location>
</feature>
<feature type="transmembrane region" description="Helical" evidence="1">
    <location>
        <begin position="28"/>
        <end position="56"/>
    </location>
</feature>
<accession>A0A8T2YCS4</accession>
<evidence type="ECO:0000256" key="2">
    <source>
        <dbReference type="SAM" id="SignalP"/>
    </source>
</evidence>
<keyword evidence="1" id="KW-1133">Transmembrane helix</keyword>
<organism evidence="3 4">
    <name type="scientific">Populus deltoides</name>
    <name type="common">Eastern poplar</name>
    <name type="synonym">Eastern cottonwood</name>
    <dbReference type="NCBI Taxonomy" id="3696"/>
    <lineage>
        <taxon>Eukaryota</taxon>
        <taxon>Viridiplantae</taxon>
        <taxon>Streptophyta</taxon>
        <taxon>Embryophyta</taxon>
        <taxon>Tracheophyta</taxon>
        <taxon>Spermatophyta</taxon>
        <taxon>Magnoliopsida</taxon>
        <taxon>eudicotyledons</taxon>
        <taxon>Gunneridae</taxon>
        <taxon>Pentapetalae</taxon>
        <taxon>rosids</taxon>
        <taxon>fabids</taxon>
        <taxon>Malpighiales</taxon>
        <taxon>Salicaceae</taxon>
        <taxon>Saliceae</taxon>
        <taxon>Populus</taxon>
    </lineage>
</organism>
<protein>
    <submittedName>
        <fullName evidence="3">Uncharacterized protein</fullName>
    </submittedName>
</protein>
<reference evidence="3" key="1">
    <citation type="journal article" date="2021" name="J. Hered.">
        <title>Genome Assembly of Salicaceae Populus deltoides (Eastern Cottonwood) I-69 Based on Nanopore Sequencing and Hi-C Technologies.</title>
        <authorList>
            <person name="Bai S."/>
            <person name="Wu H."/>
            <person name="Zhang J."/>
            <person name="Pan Z."/>
            <person name="Zhao W."/>
            <person name="Li Z."/>
            <person name="Tong C."/>
        </authorList>
    </citation>
    <scope>NUCLEOTIDE SEQUENCE</scope>
    <source>
        <tissue evidence="3">Leaf</tissue>
    </source>
</reference>
<dbReference type="AlphaFoldDB" id="A0A8T2YCS4"/>
<evidence type="ECO:0000313" key="4">
    <source>
        <dbReference type="Proteomes" id="UP000807159"/>
    </source>
</evidence>
<sequence length="173" mass="18546">MHVSSSVLVAWLFGYAVACSCAGCLWCSWFALCCLVVLCWLLFLSLLFWGQGVVLVVDGQQDLGLGWYAGSQLAGLLANLAASLGWLAAVCSSLWIERVADAVYFFQAFHLFKLPLGFFVHVLCLLVLLGVAGRVLLADAWVLLADYAASSVFVDELACVAGSSTAYKLGSCF</sequence>
<dbReference type="EMBL" id="JACEGQ020000007">
    <property type="protein sequence ID" value="KAH8502968.1"/>
    <property type="molecule type" value="Genomic_DNA"/>
</dbReference>
<feature type="transmembrane region" description="Helical" evidence="1">
    <location>
        <begin position="116"/>
        <end position="137"/>
    </location>
</feature>
<proteinExistence type="predicted"/>
<name>A0A8T2YCS4_POPDE</name>
<keyword evidence="1" id="KW-0812">Transmembrane</keyword>
<comment type="caution">
    <text evidence="3">The sequence shown here is derived from an EMBL/GenBank/DDBJ whole genome shotgun (WGS) entry which is preliminary data.</text>
</comment>
<keyword evidence="4" id="KW-1185">Reference proteome</keyword>
<feature type="signal peptide" evidence="2">
    <location>
        <begin position="1"/>
        <end position="18"/>
    </location>
</feature>
<feature type="transmembrane region" description="Helical" evidence="1">
    <location>
        <begin position="76"/>
        <end position="96"/>
    </location>
</feature>
<evidence type="ECO:0000313" key="3">
    <source>
        <dbReference type="EMBL" id="KAH8502968.1"/>
    </source>
</evidence>
<keyword evidence="1" id="KW-0472">Membrane</keyword>
<keyword evidence="2" id="KW-0732">Signal</keyword>
<dbReference type="Proteomes" id="UP000807159">
    <property type="component" value="Chromosome 7"/>
</dbReference>
<evidence type="ECO:0000256" key="1">
    <source>
        <dbReference type="SAM" id="Phobius"/>
    </source>
</evidence>